<dbReference type="EMBL" id="CAGS01000726">
    <property type="protein sequence ID" value="CCF86218.1"/>
    <property type="molecule type" value="Genomic_DNA"/>
</dbReference>
<reference evidence="2 3" key="1">
    <citation type="journal article" date="2012" name="ISME J.">
        <title>Nitrification expanded: discovery, physiology and genomics of a nitrite-oxidizing bacterium from the phylum Chloroflexi.</title>
        <authorList>
            <person name="Sorokin D.Y."/>
            <person name="Lucker S."/>
            <person name="Vejmelkova D."/>
            <person name="Kostrikina N.A."/>
            <person name="Kleerebezem R."/>
            <person name="Rijpstra W.I."/>
            <person name="Damste J.S."/>
            <person name="Le Paslier D."/>
            <person name="Muyzer G."/>
            <person name="Wagner M."/>
            <person name="van Loosdrecht M.C."/>
            <person name="Daims H."/>
        </authorList>
    </citation>
    <scope>NUCLEOTIDE SEQUENCE [LARGE SCALE GENOMIC DNA]</scope>
    <source>
        <strain evidence="3">none</strain>
    </source>
</reference>
<proteinExistence type="predicted"/>
<gene>
    <name evidence="2" type="ORF">NITHO_90002</name>
</gene>
<dbReference type="AlphaFoldDB" id="I4ENF5"/>
<evidence type="ECO:0000256" key="1">
    <source>
        <dbReference type="SAM" id="MobiDB-lite"/>
    </source>
</evidence>
<dbReference type="RefSeq" id="WP_008481910.1">
    <property type="nucleotide sequence ID" value="NZ_CAGS01000726.1"/>
</dbReference>
<organism evidence="2 3">
    <name type="scientific">Nitrolancea hollandica Lb</name>
    <dbReference type="NCBI Taxonomy" id="1129897"/>
    <lineage>
        <taxon>Bacteria</taxon>
        <taxon>Pseudomonadati</taxon>
        <taxon>Thermomicrobiota</taxon>
        <taxon>Thermomicrobia</taxon>
        <taxon>Sphaerobacterales</taxon>
        <taxon>Sphaerobacterineae</taxon>
        <taxon>Sphaerobacteraceae</taxon>
        <taxon>Nitrolancea</taxon>
    </lineage>
</organism>
<accession>I4ENF5</accession>
<comment type="caution">
    <text evidence="2">The sequence shown here is derived from an EMBL/GenBank/DDBJ whole genome shotgun (WGS) entry which is preliminary data.</text>
</comment>
<evidence type="ECO:0000313" key="2">
    <source>
        <dbReference type="EMBL" id="CCF86218.1"/>
    </source>
</evidence>
<sequence length="80" mass="9014">MSEEQSEQSGQPPVEQASEQPPERPEVQHAEEIVNRMGQRVGEWGTVVRHRLRQGVARAREAGEDILAEAQAISQKQEQK</sequence>
<feature type="compositionally biased region" description="Basic and acidic residues" evidence="1">
    <location>
        <begin position="21"/>
        <end position="32"/>
    </location>
</feature>
<keyword evidence="3" id="KW-1185">Reference proteome</keyword>
<name>I4ENF5_9BACT</name>
<evidence type="ECO:0000313" key="3">
    <source>
        <dbReference type="Proteomes" id="UP000004221"/>
    </source>
</evidence>
<protein>
    <submittedName>
        <fullName evidence="2">Uncharacterized protein</fullName>
    </submittedName>
</protein>
<feature type="region of interest" description="Disordered" evidence="1">
    <location>
        <begin position="1"/>
        <end position="32"/>
    </location>
</feature>
<dbReference type="Proteomes" id="UP000004221">
    <property type="component" value="Unassembled WGS sequence"/>
</dbReference>